<name>A0ABQ9G940_9NEOP</name>
<evidence type="ECO:0000313" key="1">
    <source>
        <dbReference type="EMBL" id="KAJ8868940.1"/>
    </source>
</evidence>
<dbReference type="EMBL" id="JARBHB010000014">
    <property type="protein sequence ID" value="KAJ8868940.1"/>
    <property type="molecule type" value="Genomic_DNA"/>
</dbReference>
<gene>
    <name evidence="1" type="ORF">PR048_030481</name>
</gene>
<accession>A0ABQ9G940</accession>
<protein>
    <recommendedName>
        <fullName evidence="3">HAT C-terminal dimerisation domain-containing protein</fullName>
    </recommendedName>
</protein>
<reference evidence="1 2" key="1">
    <citation type="submission" date="2023-02" db="EMBL/GenBank/DDBJ databases">
        <title>LHISI_Scaffold_Assembly.</title>
        <authorList>
            <person name="Stuart O.P."/>
            <person name="Cleave R."/>
            <person name="Magrath M.J.L."/>
            <person name="Mikheyev A.S."/>
        </authorList>
    </citation>
    <scope>NUCLEOTIDE SEQUENCE [LARGE SCALE GENOMIC DNA]</scope>
    <source>
        <strain evidence="1">Daus_M_001</strain>
        <tissue evidence="1">Leg muscle</tissue>
    </source>
</reference>
<evidence type="ECO:0008006" key="3">
    <source>
        <dbReference type="Google" id="ProtNLM"/>
    </source>
</evidence>
<dbReference type="Proteomes" id="UP001159363">
    <property type="component" value="Chromosome 13"/>
</dbReference>
<dbReference type="PANTHER" id="PTHR37162">
    <property type="entry name" value="HAT FAMILY DIMERISATION DOMAINCONTAINING PROTEIN-RELATED"/>
    <property type="match status" value="1"/>
</dbReference>
<dbReference type="PANTHER" id="PTHR37162:SF10">
    <property type="entry name" value="DUF4371 DOMAIN-CONTAINING PROTEIN"/>
    <property type="match status" value="1"/>
</dbReference>
<evidence type="ECO:0000313" key="2">
    <source>
        <dbReference type="Proteomes" id="UP001159363"/>
    </source>
</evidence>
<keyword evidence="2" id="KW-1185">Reference proteome</keyword>
<sequence length="248" mass="29295">MGMRKLQKKPKIVQKYRREYTNEWLRLLRSSKFSYQVFRAVCTRDSSVAHGGRDDCRKHLSSKMHADFVKITFHKVCEYIAKKWPMKTKFLEHADAADVCKRKNKSFSSIEFLVDQFPKMFTQEETESLETEFNRFQFESFSFSNSDRIDETWSEISKITDSSGMKKYPSLSKLMTTVLIPHSSYPTERIFSLEWKNKTEFRANMNTEPLSAPLVDKIQLISKKKYSHQATFTKQQLQDAKQATRLYN</sequence>
<proteinExistence type="predicted"/>
<organism evidence="1 2">
    <name type="scientific">Dryococelus australis</name>
    <dbReference type="NCBI Taxonomy" id="614101"/>
    <lineage>
        <taxon>Eukaryota</taxon>
        <taxon>Metazoa</taxon>
        <taxon>Ecdysozoa</taxon>
        <taxon>Arthropoda</taxon>
        <taxon>Hexapoda</taxon>
        <taxon>Insecta</taxon>
        <taxon>Pterygota</taxon>
        <taxon>Neoptera</taxon>
        <taxon>Polyneoptera</taxon>
        <taxon>Phasmatodea</taxon>
        <taxon>Verophasmatodea</taxon>
        <taxon>Anareolatae</taxon>
        <taxon>Phasmatidae</taxon>
        <taxon>Eurycanthinae</taxon>
        <taxon>Dryococelus</taxon>
    </lineage>
</organism>
<comment type="caution">
    <text evidence="1">The sequence shown here is derived from an EMBL/GenBank/DDBJ whole genome shotgun (WGS) entry which is preliminary data.</text>
</comment>